<proteinExistence type="predicted"/>
<name>A0ABW4VXB0_9BACT</name>
<evidence type="ECO:0000256" key="1">
    <source>
        <dbReference type="SAM" id="SignalP"/>
    </source>
</evidence>
<feature type="signal peptide" evidence="1">
    <location>
        <begin position="1"/>
        <end position="19"/>
    </location>
</feature>
<reference evidence="3" key="1">
    <citation type="journal article" date="2019" name="Int. J. Syst. Evol. Microbiol.">
        <title>The Global Catalogue of Microorganisms (GCM) 10K type strain sequencing project: providing services to taxonomists for standard genome sequencing and annotation.</title>
        <authorList>
            <consortium name="The Broad Institute Genomics Platform"/>
            <consortium name="The Broad Institute Genome Sequencing Center for Infectious Disease"/>
            <person name="Wu L."/>
            <person name="Ma J."/>
        </authorList>
    </citation>
    <scope>NUCLEOTIDE SEQUENCE [LARGE SCALE GENOMIC DNA]</scope>
    <source>
        <strain evidence="3">CGMCC 1.15180</strain>
    </source>
</reference>
<keyword evidence="1" id="KW-0732">Signal</keyword>
<dbReference type="Proteomes" id="UP001597361">
    <property type="component" value="Unassembled WGS sequence"/>
</dbReference>
<evidence type="ECO:0000313" key="2">
    <source>
        <dbReference type="EMBL" id="MFD2037530.1"/>
    </source>
</evidence>
<organism evidence="2 3">
    <name type="scientific">Belliella marina</name>
    <dbReference type="NCBI Taxonomy" id="1644146"/>
    <lineage>
        <taxon>Bacteria</taxon>
        <taxon>Pseudomonadati</taxon>
        <taxon>Bacteroidota</taxon>
        <taxon>Cytophagia</taxon>
        <taxon>Cytophagales</taxon>
        <taxon>Cyclobacteriaceae</taxon>
        <taxon>Belliella</taxon>
    </lineage>
</organism>
<dbReference type="EMBL" id="JBHUHR010000049">
    <property type="protein sequence ID" value="MFD2037530.1"/>
    <property type="molecule type" value="Genomic_DNA"/>
</dbReference>
<dbReference type="RefSeq" id="WP_376889479.1">
    <property type="nucleotide sequence ID" value="NZ_JBHUHR010000049.1"/>
</dbReference>
<gene>
    <name evidence="2" type="ORF">ACFSKL_22240</name>
</gene>
<evidence type="ECO:0000313" key="3">
    <source>
        <dbReference type="Proteomes" id="UP001597361"/>
    </source>
</evidence>
<keyword evidence="3" id="KW-1185">Reference proteome</keyword>
<accession>A0ABW4VXB0</accession>
<evidence type="ECO:0008006" key="4">
    <source>
        <dbReference type="Google" id="ProtNLM"/>
    </source>
</evidence>
<protein>
    <recommendedName>
        <fullName evidence="4">C1q domain-containing protein</fullName>
    </recommendedName>
</protein>
<comment type="caution">
    <text evidence="2">The sequence shown here is derived from an EMBL/GenBank/DDBJ whole genome shotgun (WGS) entry which is preliminary data.</text>
</comment>
<feature type="chain" id="PRO_5046282628" description="C1q domain-containing protein" evidence="1">
    <location>
        <begin position="20"/>
        <end position="454"/>
    </location>
</feature>
<sequence length="454" mass="47400">MKKGILFISLLMITAELLAQTSGINTVEPKATLDVVGEPTDATIFDGIIPPRITGDQLGAKTYTAEQTGAMVYVNTAATTPAGQTINVVEAGYYYFDGAIWIKVSVENPITADNGLTKTGDNIELGGTLLKNTEIITDGFNTIFSGTGRIGLGTNDPKSLFHINANGNTTGINTSFVDGLAITSNVNSGGLVGPGFYFEGANATVGQKLMKLNYTTNNVGNTFLNFQAVTDDASASSREIMQVYHSGNIGIGLNANTNPASERLDVGTGNIRIRDINTNVGVGGQDRQVVADANGVLKTLDQGNYTLFHARLAANQNHVGGGGTTFTLLYAAPLATSPIFTYNTGTGTLTFNEPGNYLVTMQASFANTAQGTQMVMGVRPVPDAPYLGRGSSYNAVATGASVGQLMNYTTMIVVPNAGYQVRFVTAANGTYTILATETGGTGSGNVTNVTVQKI</sequence>